<sequence>TKVDEAKVSGNLDTPEGGFDALMQSIVCQQEIGWRKKARHLLVFSTDADFHYAGDGR</sequence>
<reference evidence="10" key="2">
    <citation type="submission" date="2023-05" db="EMBL/GenBank/DDBJ databases">
        <authorList>
            <person name="Fouks B."/>
        </authorList>
    </citation>
    <scope>NUCLEOTIDE SEQUENCE</scope>
    <source>
        <strain evidence="10">Stay&amp;Tobe</strain>
        <tissue evidence="10">Testes</tissue>
    </source>
</reference>
<comment type="subcellular location">
    <subcellularLocation>
        <location evidence="8">Cell membrane</location>
        <topology evidence="8">Single-pass type I membrane protein</topology>
    </subcellularLocation>
    <subcellularLocation>
        <location evidence="1">Membrane</location>
        <topology evidence="1">Single-pass type I membrane protein</topology>
    </subcellularLocation>
</comment>
<dbReference type="Proteomes" id="UP001233999">
    <property type="component" value="Unassembled WGS sequence"/>
</dbReference>
<feature type="non-terminal residue" evidence="10">
    <location>
        <position position="57"/>
    </location>
</feature>
<feature type="non-terminal residue" evidence="10">
    <location>
        <position position="1"/>
    </location>
</feature>
<dbReference type="SUPFAM" id="SSF53300">
    <property type="entry name" value="vWA-like"/>
    <property type="match status" value="1"/>
</dbReference>
<feature type="domain" description="Integrin beta subunit VWA" evidence="9">
    <location>
        <begin position="2"/>
        <end position="57"/>
    </location>
</feature>
<evidence type="ECO:0000256" key="3">
    <source>
        <dbReference type="ARBA" id="ARBA00022692"/>
    </source>
</evidence>
<dbReference type="Pfam" id="PF00362">
    <property type="entry name" value="Integrin_beta"/>
    <property type="match status" value="1"/>
</dbReference>
<dbReference type="GO" id="GO:0009986">
    <property type="term" value="C:cell surface"/>
    <property type="evidence" value="ECO:0007669"/>
    <property type="project" value="TreeGrafter"/>
</dbReference>
<dbReference type="GO" id="GO:0007229">
    <property type="term" value="P:integrin-mediated signaling pathway"/>
    <property type="evidence" value="ECO:0007669"/>
    <property type="project" value="UniProtKB-KW"/>
</dbReference>
<evidence type="ECO:0000256" key="4">
    <source>
        <dbReference type="ARBA" id="ARBA00023037"/>
    </source>
</evidence>
<dbReference type="AlphaFoldDB" id="A0AAD7ZIJ0"/>
<dbReference type="GO" id="GO:0016477">
    <property type="term" value="P:cell migration"/>
    <property type="evidence" value="ECO:0007669"/>
    <property type="project" value="TreeGrafter"/>
</dbReference>
<evidence type="ECO:0000256" key="7">
    <source>
        <dbReference type="ARBA" id="ARBA00023180"/>
    </source>
</evidence>
<proteinExistence type="inferred from homology"/>
<dbReference type="PANTHER" id="PTHR10082">
    <property type="entry name" value="INTEGRIN BETA SUBUNIT"/>
    <property type="match status" value="1"/>
</dbReference>
<dbReference type="GO" id="GO:0008305">
    <property type="term" value="C:integrin complex"/>
    <property type="evidence" value="ECO:0007669"/>
    <property type="project" value="TreeGrafter"/>
</dbReference>
<dbReference type="InterPro" id="IPR036465">
    <property type="entry name" value="vWFA_dom_sf"/>
</dbReference>
<dbReference type="GO" id="GO:0005925">
    <property type="term" value="C:focal adhesion"/>
    <property type="evidence" value="ECO:0007669"/>
    <property type="project" value="TreeGrafter"/>
</dbReference>
<evidence type="ECO:0000259" key="9">
    <source>
        <dbReference type="Pfam" id="PF00362"/>
    </source>
</evidence>
<dbReference type="EMBL" id="JASPKZ010008176">
    <property type="protein sequence ID" value="KAJ9580742.1"/>
    <property type="molecule type" value="Genomic_DNA"/>
</dbReference>
<keyword evidence="5" id="KW-0472">Membrane</keyword>
<dbReference type="InterPro" id="IPR002369">
    <property type="entry name" value="Integrin_bsu_VWA"/>
</dbReference>
<keyword evidence="3 8" id="KW-0812">Transmembrane</keyword>
<evidence type="ECO:0000256" key="8">
    <source>
        <dbReference type="RuleBase" id="RU000633"/>
    </source>
</evidence>
<comment type="similarity">
    <text evidence="2 8">Belongs to the integrin beta chain family.</text>
</comment>
<evidence type="ECO:0000256" key="2">
    <source>
        <dbReference type="ARBA" id="ARBA00007449"/>
    </source>
</evidence>
<organism evidence="10 11">
    <name type="scientific">Diploptera punctata</name>
    <name type="common">Pacific beetle cockroach</name>
    <dbReference type="NCBI Taxonomy" id="6984"/>
    <lineage>
        <taxon>Eukaryota</taxon>
        <taxon>Metazoa</taxon>
        <taxon>Ecdysozoa</taxon>
        <taxon>Arthropoda</taxon>
        <taxon>Hexapoda</taxon>
        <taxon>Insecta</taxon>
        <taxon>Pterygota</taxon>
        <taxon>Neoptera</taxon>
        <taxon>Polyneoptera</taxon>
        <taxon>Dictyoptera</taxon>
        <taxon>Blattodea</taxon>
        <taxon>Blaberoidea</taxon>
        <taxon>Blaberidae</taxon>
        <taxon>Diplopterinae</taxon>
        <taxon>Diploptera</taxon>
    </lineage>
</organism>
<name>A0AAD7ZIJ0_DIPPU</name>
<dbReference type="GO" id="GO:0007160">
    <property type="term" value="P:cell-matrix adhesion"/>
    <property type="evidence" value="ECO:0007669"/>
    <property type="project" value="TreeGrafter"/>
</dbReference>
<keyword evidence="6" id="KW-1015">Disulfide bond</keyword>
<evidence type="ECO:0000256" key="6">
    <source>
        <dbReference type="ARBA" id="ARBA00023157"/>
    </source>
</evidence>
<keyword evidence="4 8" id="KW-0401">Integrin</keyword>
<accession>A0AAD7ZIJ0</accession>
<dbReference type="GO" id="GO:0005178">
    <property type="term" value="F:integrin binding"/>
    <property type="evidence" value="ECO:0007669"/>
    <property type="project" value="TreeGrafter"/>
</dbReference>
<dbReference type="PRINTS" id="PR01186">
    <property type="entry name" value="INTEGRINB"/>
</dbReference>
<gene>
    <name evidence="10" type="ORF">L9F63_024082</name>
</gene>
<dbReference type="PANTHER" id="PTHR10082:SF60">
    <property type="entry name" value="INTEGRIN BETA-PS"/>
    <property type="match status" value="1"/>
</dbReference>
<comment type="caution">
    <text evidence="10">The sequence shown here is derived from an EMBL/GenBank/DDBJ whole genome shotgun (WGS) entry which is preliminary data.</text>
</comment>
<evidence type="ECO:0000256" key="5">
    <source>
        <dbReference type="ARBA" id="ARBA00023136"/>
    </source>
</evidence>
<protein>
    <recommendedName>
        <fullName evidence="8">Integrin beta</fullName>
    </recommendedName>
</protein>
<dbReference type="Gene3D" id="3.40.50.410">
    <property type="entry name" value="von Willebrand factor, type A domain"/>
    <property type="match status" value="1"/>
</dbReference>
<keyword evidence="8" id="KW-0130">Cell adhesion</keyword>
<dbReference type="InterPro" id="IPR015812">
    <property type="entry name" value="Integrin_bsu"/>
</dbReference>
<keyword evidence="11" id="KW-1185">Reference proteome</keyword>
<dbReference type="GO" id="GO:0033627">
    <property type="term" value="P:cell adhesion mediated by integrin"/>
    <property type="evidence" value="ECO:0007669"/>
    <property type="project" value="TreeGrafter"/>
</dbReference>
<evidence type="ECO:0000313" key="11">
    <source>
        <dbReference type="Proteomes" id="UP001233999"/>
    </source>
</evidence>
<reference evidence="10" key="1">
    <citation type="journal article" date="2023" name="IScience">
        <title>Live-bearing cockroach genome reveals convergent evolutionary mechanisms linked to viviparity in insects and beyond.</title>
        <authorList>
            <person name="Fouks B."/>
            <person name="Harrison M.C."/>
            <person name="Mikhailova A.A."/>
            <person name="Marchal E."/>
            <person name="English S."/>
            <person name="Carruthers M."/>
            <person name="Jennings E.C."/>
            <person name="Chiamaka E.L."/>
            <person name="Frigard R.A."/>
            <person name="Pippel M."/>
            <person name="Attardo G.M."/>
            <person name="Benoit J.B."/>
            <person name="Bornberg-Bauer E."/>
            <person name="Tobe S.S."/>
        </authorList>
    </citation>
    <scope>NUCLEOTIDE SEQUENCE</scope>
    <source>
        <strain evidence="10">Stay&amp;Tobe</strain>
    </source>
</reference>
<evidence type="ECO:0000256" key="1">
    <source>
        <dbReference type="ARBA" id="ARBA00004479"/>
    </source>
</evidence>
<dbReference type="GO" id="GO:0098609">
    <property type="term" value="P:cell-cell adhesion"/>
    <property type="evidence" value="ECO:0007669"/>
    <property type="project" value="TreeGrafter"/>
</dbReference>
<keyword evidence="7" id="KW-0325">Glycoprotein</keyword>
<evidence type="ECO:0000313" key="10">
    <source>
        <dbReference type="EMBL" id="KAJ9580742.1"/>
    </source>
</evidence>